<dbReference type="InterPro" id="IPR018716">
    <property type="entry name" value="DUF2240"/>
</dbReference>
<dbReference type="RefSeq" id="WP_162317719.1">
    <property type="nucleotide sequence ID" value="NZ_JAHQXF010000002.1"/>
</dbReference>
<protein>
    <submittedName>
        <fullName evidence="1">DUF2240 family protein</fullName>
    </submittedName>
</protein>
<dbReference type="AlphaFoldDB" id="A0A8J7YAU3"/>
<comment type="caution">
    <text evidence="1">The sequence shown here is derived from an EMBL/GenBank/DDBJ whole genome shotgun (WGS) entry which is preliminary data.</text>
</comment>
<sequence>MSLKTAVAAPFRQRGTDRMAESEFVVALSLDRSWFSPDQAKTLVDVAASEGLVERTDDALVVGFDAAAVDVPEGFAPSEDVLRSRSTFERILDTVVESGVEKQDAVAGINSLQSELGVTLEAAAVVYARGEGVAVEEIAADAREEL</sequence>
<dbReference type="OrthoDB" id="146786at2157"/>
<name>A0A8J7YAU3_9EURY</name>
<evidence type="ECO:0000313" key="1">
    <source>
        <dbReference type="EMBL" id="MBV0924864.1"/>
    </source>
</evidence>
<dbReference type="Pfam" id="PF09999">
    <property type="entry name" value="DUF2240"/>
    <property type="match status" value="1"/>
</dbReference>
<organism evidence="1 2">
    <name type="scientific">Haloarcula limicola</name>
    <dbReference type="NCBI Taxonomy" id="1429915"/>
    <lineage>
        <taxon>Archaea</taxon>
        <taxon>Methanobacteriati</taxon>
        <taxon>Methanobacteriota</taxon>
        <taxon>Stenosarchaea group</taxon>
        <taxon>Halobacteria</taxon>
        <taxon>Halobacteriales</taxon>
        <taxon>Haloarculaceae</taxon>
        <taxon>Haloarcula</taxon>
    </lineage>
</organism>
<accession>A0A8J7YAU3</accession>
<dbReference type="EMBL" id="JAHQXF010000002">
    <property type="protein sequence ID" value="MBV0924864.1"/>
    <property type="molecule type" value="Genomic_DNA"/>
</dbReference>
<keyword evidence="2" id="KW-1185">Reference proteome</keyword>
<gene>
    <name evidence="1" type="ORF">KTS45_11710</name>
</gene>
<dbReference type="Proteomes" id="UP000766550">
    <property type="component" value="Unassembled WGS sequence"/>
</dbReference>
<evidence type="ECO:0000313" key="2">
    <source>
        <dbReference type="Proteomes" id="UP000766550"/>
    </source>
</evidence>
<proteinExistence type="predicted"/>
<reference evidence="1 2" key="1">
    <citation type="submission" date="2021-06" db="EMBL/GenBank/DDBJ databases">
        <title>New haloarchaea isolates fom saline soil.</title>
        <authorList>
            <person name="Duran-Viseras A."/>
            <person name="Sanchez-Porro C.S."/>
            <person name="Ventosa A."/>
        </authorList>
    </citation>
    <scope>NUCLEOTIDE SEQUENCE [LARGE SCALE GENOMIC DNA]</scope>
    <source>
        <strain evidence="1 2">JCM 183640</strain>
    </source>
</reference>